<evidence type="ECO:0000256" key="4">
    <source>
        <dbReference type="ARBA" id="ARBA00022679"/>
    </source>
</evidence>
<feature type="transmembrane region" description="Helical" evidence="8">
    <location>
        <begin position="40"/>
        <end position="57"/>
    </location>
</feature>
<keyword evidence="6 8" id="KW-1133">Transmembrane helix</keyword>
<keyword evidence="4" id="KW-0808">Transferase</keyword>
<keyword evidence="7 8" id="KW-0472">Membrane</keyword>
<dbReference type="Pfam" id="PF00884">
    <property type="entry name" value="Sulfatase"/>
    <property type="match status" value="1"/>
</dbReference>
<reference evidence="11" key="1">
    <citation type="submission" date="2013-11" db="EMBL/GenBank/DDBJ databases">
        <title>Draft genome sequence of the broad-host-range Rhizobium sp. LPU83 strain, a member of the low-genetic diversity Oregon-like Rhizobium sp. group.</title>
        <authorList>
            <person name="Wibberg D."/>
            <person name="Puehler A."/>
            <person name="Schlueter A."/>
        </authorList>
    </citation>
    <scope>NUCLEOTIDE SEQUENCE [LARGE SCALE GENOMIC DNA]</scope>
    <source>
        <strain evidence="11">LPU83</strain>
    </source>
</reference>
<dbReference type="PATRIC" id="fig|348824.6.peg.4157"/>
<evidence type="ECO:0000256" key="1">
    <source>
        <dbReference type="ARBA" id="ARBA00004429"/>
    </source>
</evidence>
<dbReference type="EMBL" id="HG916852">
    <property type="protein sequence ID" value="CDM59508.1"/>
    <property type="molecule type" value="Genomic_DNA"/>
</dbReference>
<dbReference type="GO" id="GO:0016776">
    <property type="term" value="F:phosphotransferase activity, phosphate group as acceptor"/>
    <property type="evidence" value="ECO:0007669"/>
    <property type="project" value="TreeGrafter"/>
</dbReference>
<gene>
    <name evidence="11" type="ORF">LPU83_3872</name>
</gene>
<feature type="domain" description="Sulfatase N-terminal" evidence="9">
    <location>
        <begin position="262"/>
        <end position="550"/>
    </location>
</feature>
<dbReference type="AlphaFoldDB" id="W6RKU9"/>
<dbReference type="InterPro" id="IPR040423">
    <property type="entry name" value="PEA_transferase"/>
</dbReference>
<keyword evidence="5 8" id="KW-0812">Transmembrane</keyword>
<dbReference type="GO" id="GO:0009244">
    <property type="term" value="P:lipopolysaccharide core region biosynthetic process"/>
    <property type="evidence" value="ECO:0007669"/>
    <property type="project" value="TreeGrafter"/>
</dbReference>
<dbReference type="Proteomes" id="UP000019443">
    <property type="component" value="Chromosome"/>
</dbReference>
<dbReference type="Pfam" id="PF08019">
    <property type="entry name" value="EptA_B_N"/>
    <property type="match status" value="1"/>
</dbReference>
<accession>W6RKU9</accession>
<dbReference type="SUPFAM" id="SSF53649">
    <property type="entry name" value="Alkaline phosphatase-like"/>
    <property type="match status" value="1"/>
</dbReference>
<feature type="domain" description="Phosphoethanolamine transferase N-terminal" evidence="10">
    <location>
        <begin position="85"/>
        <end position="231"/>
    </location>
</feature>
<dbReference type="InterPro" id="IPR017850">
    <property type="entry name" value="Alkaline_phosphatase_core_sf"/>
</dbReference>
<comment type="subcellular location">
    <subcellularLocation>
        <location evidence="1">Cell inner membrane</location>
        <topology evidence="1">Multi-pass membrane protein</topology>
    </subcellularLocation>
</comment>
<evidence type="ECO:0000256" key="7">
    <source>
        <dbReference type="ARBA" id="ARBA00023136"/>
    </source>
</evidence>
<evidence type="ECO:0000256" key="8">
    <source>
        <dbReference type="SAM" id="Phobius"/>
    </source>
</evidence>
<feature type="transmembrane region" description="Helical" evidence="8">
    <location>
        <begin position="77"/>
        <end position="96"/>
    </location>
</feature>
<dbReference type="Gene3D" id="3.40.720.10">
    <property type="entry name" value="Alkaline Phosphatase, subunit A"/>
    <property type="match status" value="1"/>
</dbReference>
<dbReference type="KEGG" id="rhl:LPU83_3872"/>
<evidence type="ECO:0000313" key="11">
    <source>
        <dbReference type="EMBL" id="CDM59508.1"/>
    </source>
</evidence>
<keyword evidence="3" id="KW-0997">Cell inner membrane</keyword>
<organism evidence="11 12">
    <name type="scientific">Rhizobium favelukesii</name>
    <dbReference type="NCBI Taxonomy" id="348824"/>
    <lineage>
        <taxon>Bacteria</taxon>
        <taxon>Pseudomonadati</taxon>
        <taxon>Pseudomonadota</taxon>
        <taxon>Alphaproteobacteria</taxon>
        <taxon>Hyphomicrobiales</taxon>
        <taxon>Rhizobiaceae</taxon>
        <taxon>Rhizobium/Agrobacterium group</taxon>
        <taxon>Rhizobium</taxon>
    </lineage>
</organism>
<evidence type="ECO:0000259" key="9">
    <source>
        <dbReference type="Pfam" id="PF00884"/>
    </source>
</evidence>
<dbReference type="PANTHER" id="PTHR30443">
    <property type="entry name" value="INNER MEMBRANE PROTEIN"/>
    <property type="match status" value="1"/>
</dbReference>
<keyword evidence="2" id="KW-1003">Cell membrane</keyword>
<feature type="transmembrane region" description="Helical" evidence="8">
    <location>
        <begin position="144"/>
        <end position="166"/>
    </location>
</feature>
<evidence type="ECO:0000256" key="6">
    <source>
        <dbReference type="ARBA" id="ARBA00022989"/>
    </source>
</evidence>
<evidence type="ECO:0000256" key="5">
    <source>
        <dbReference type="ARBA" id="ARBA00022692"/>
    </source>
</evidence>
<name>W6RKU9_9HYPH</name>
<dbReference type="InterPro" id="IPR000917">
    <property type="entry name" value="Sulfatase_N"/>
</dbReference>
<sequence>MRQFHDTFSRYCGGLNVRPCGQTGTEAVHLTPPSLYRPRIGSISLSAITGLYLVMFTNRTFWGKVHTYLATTPTAITALYIAISVLFVAIVTAFSAKYVIKPVLIFLVLAAALAAWFTDTFGVIVDSDMIRNAMETTPAEANHLITPGFLLHVVLFAVIPITLILWVKVVHRPVLQKLLWNSVTILCCLLVFGAVAGVYAKEYTAAIRQHRDIVKSLNPVTPIVGATRYFMQAGKEARLVVKPLGTDARVVPVVDVHKPRVTIIVAGETARAMNFSLGGYHRDTNPELRKQGVIYFPQTTSCGTATATSIPCMFSQFTRASFTHRKGIENEGLMDVLAHAGIDVTWFDNNTGSKGAAARINYVDLANSTDRRFCKDGECQDGIFLDKLDTWLNGVTKDSVLVLHQIGSHGPAYYLRYPNEFRKFTPECETAELGNCKDDEIVNAYDNSILYTDHFLSTVIDKLKARSDKIATGLIYMSDHGESLGEKGLYLHGAPYFLAPEEQTHVPFVVWLDPDFTASMALDKACLAQSTAQPTSHDNLFHSVLGMMNISTSVYDAKLDVFAGCKTGRTS</sequence>
<evidence type="ECO:0000256" key="3">
    <source>
        <dbReference type="ARBA" id="ARBA00022519"/>
    </source>
</evidence>
<dbReference type="GO" id="GO:0005886">
    <property type="term" value="C:plasma membrane"/>
    <property type="evidence" value="ECO:0007669"/>
    <property type="project" value="UniProtKB-SubCell"/>
</dbReference>
<dbReference type="PANTHER" id="PTHR30443:SF0">
    <property type="entry name" value="PHOSPHOETHANOLAMINE TRANSFERASE EPTA"/>
    <property type="match status" value="1"/>
</dbReference>
<dbReference type="HOGENOM" id="CLU_018534_1_0_5"/>
<protein>
    <submittedName>
        <fullName evidence="11">Conserved protein</fullName>
    </submittedName>
</protein>
<feature type="transmembrane region" description="Helical" evidence="8">
    <location>
        <begin position="103"/>
        <end position="124"/>
    </location>
</feature>
<dbReference type="InterPro" id="IPR012549">
    <property type="entry name" value="EptA-like_N"/>
</dbReference>
<evidence type="ECO:0000259" key="10">
    <source>
        <dbReference type="Pfam" id="PF08019"/>
    </source>
</evidence>
<dbReference type="NCBIfam" id="NF028537">
    <property type="entry name" value="P_eth_NH2_trans"/>
    <property type="match status" value="1"/>
</dbReference>
<dbReference type="eggNOG" id="COG2194">
    <property type="taxonomic scope" value="Bacteria"/>
</dbReference>
<evidence type="ECO:0000313" key="12">
    <source>
        <dbReference type="Proteomes" id="UP000019443"/>
    </source>
</evidence>
<proteinExistence type="predicted"/>
<keyword evidence="12" id="KW-1185">Reference proteome</keyword>
<dbReference type="InterPro" id="IPR058130">
    <property type="entry name" value="PEA_transf_C"/>
</dbReference>
<evidence type="ECO:0000256" key="2">
    <source>
        <dbReference type="ARBA" id="ARBA00022475"/>
    </source>
</evidence>
<dbReference type="CDD" id="cd16017">
    <property type="entry name" value="LptA"/>
    <property type="match status" value="1"/>
</dbReference>
<feature type="transmembrane region" description="Helical" evidence="8">
    <location>
        <begin position="178"/>
        <end position="200"/>
    </location>
</feature>